<evidence type="ECO:0000313" key="3">
    <source>
        <dbReference type="Proteomes" id="UP000799438"/>
    </source>
</evidence>
<dbReference type="AlphaFoldDB" id="A0A6A6B9E1"/>
<dbReference type="OrthoDB" id="630188at2759"/>
<name>A0A6A6B9E1_9PEZI</name>
<gene>
    <name evidence="2" type="ORF">K452DRAFT_272486</name>
</gene>
<protein>
    <recommendedName>
        <fullName evidence="1">Calcineurin-like phosphoesterase domain-containing protein</fullName>
    </recommendedName>
</protein>
<reference evidence="2" key="1">
    <citation type="journal article" date="2020" name="Stud. Mycol.">
        <title>101 Dothideomycetes genomes: a test case for predicting lifestyles and emergence of pathogens.</title>
        <authorList>
            <person name="Haridas S."/>
            <person name="Albert R."/>
            <person name="Binder M."/>
            <person name="Bloem J."/>
            <person name="Labutti K."/>
            <person name="Salamov A."/>
            <person name="Andreopoulos B."/>
            <person name="Baker S."/>
            <person name="Barry K."/>
            <person name="Bills G."/>
            <person name="Bluhm B."/>
            <person name="Cannon C."/>
            <person name="Castanera R."/>
            <person name="Culley D."/>
            <person name="Daum C."/>
            <person name="Ezra D."/>
            <person name="Gonzalez J."/>
            <person name="Henrissat B."/>
            <person name="Kuo A."/>
            <person name="Liang C."/>
            <person name="Lipzen A."/>
            <person name="Lutzoni F."/>
            <person name="Magnuson J."/>
            <person name="Mondo S."/>
            <person name="Nolan M."/>
            <person name="Ohm R."/>
            <person name="Pangilinan J."/>
            <person name="Park H.-J."/>
            <person name="Ramirez L."/>
            <person name="Alfaro M."/>
            <person name="Sun H."/>
            <person name="Tritt A."/>
            <person name="Yoshinaga Y."/>
            <person name="Zwiers L.-H."/>
            <person name="Turgeon B."/>
            <person name="Goodwin S."/>
            <person name="Spatafora J."/>
            <person name="Crous P."/>
            <person name="Grigoriev I."/>
        </authorList>
    </citation>
    <scope>NUCLEOTIDE SEQUENCE</scope>
    <source>
        <strain evidence="2">CBS 121167</strain>
    </source>
</reference>
<dbReference type="PANTHER" id="PTHR12905">
    <property type="entry name" value="METALLOPHOSPHOESTERASE"/>
    <property type="match status" value="1"/>
</dbReference>
<dbReference type="PANTHER" id="PTHR12905:SF0">
    <property type="entry name" value="CALCINEURIN-LIKE PHOSPHOESTERASE DOMAIN-CONTAINING PROTEIN"/>
    <property type="match status" value="1"/>
</dbReference>
<dbReference type="RefSeq" id="XP_033396542.1">
    <property type="nucleotide sequence ID" value="XM_033539094.1"/>
</dbReference>
<evidence type="ECO:0000259" key="1">
    <source>
        <dbReference type="Pfam" id="PF00149"/>
    </source>
</evidence>
<proteinExistence type="predicted"/>
<dbReference type="EMBL" id="ML995488">
    <property type="protein sequence ID" value="KAF2140829.1"/>
    <property type="molecule type" value="Genomic_DNA"/>
</dbReference>
<sequence length="312" mass="34394">MSSSEEDPTNETPRLPTSQVVKFLILSDTHSTSAFHRPTPRVDVVLHCGDLTKNGTHDELLKALILLGSISAELKLVIAGNHDIALDTGHYTLEGGSESESAKATKLMYGTFAQSCGVKFLTEGTYEYRLRSGALLRVHASPYTPHHRHSAFQYPRDQDRFNPPNATPQWAYNVGTQESIVPEGVDVLMTHGPPQYILDATENGQPAGCEHLRRAVERVRPRLHCFGHLRREYGACRVRYTDGVGQVLPKEPVKKHQPLKRGFAALSAASADEFKRDKGQGLMVNAAIVDKNGEPTNAPWLVELELGANGWV</sequence>
<dbReference type="Gene3D" id="3.60.21.10">
    <property type="match status" value="1"/>
</dbReference>
<dbReference type="GO" id="GO:0016787">
    <property type="term" value="F:hydrolase activity"/>
    <property type="evidence" value="ECO:0007669"/>
    <property type="project" value="InterPro"/>
</dbReference>
<dbReference type="InterPro" id="IPR029052">
    <property type="entry name" value="Metallo-depent_PP-like"/>
</dbReference>
<dbReference type="InterPro" id="IPR051693">
    <property type="entry name" value="UPF0046_metallophosphoest"/>
</dbReference>
<organism evidence="2 3">
    <name type="scientific">Aplosporella prunicola CBS 121167</name>
    <dbReference type="NCBI Taxonomy" id="1176127"/>
    <lineage>
        <taxon>Eukaryota</taxon>
        <taxon>Fungi</taxon>
        <taxon>Dikarya</taxon>
        <taxon>Ascomycota</taxon>
        <taxon>Pezizomycotina</taxon>
        <taxon>Dothideomycetes</taxon>
        <taxon>Dothideomycetes incertae sedis</taxon>
        <taxon>Botryosphaeriales</taxon>
        <taxon>Aplosporellaceae</taxon>
        <taxon>Aplosporella</taxon>
    </lineage>
</organism>
<dbReference type="InterPro" id="IPR004843">
    <property type="entry name" value="Calcineurin-like_PHP"/>
</dbReference>
<accession>A0A6A6B9E1</accession>
<dbReference type="CDD" id="cd07379">
    <property type="entry name" value="MPP_239FB"/>
    <property type="match status" value="1"/>
</dbReference>
<dbReference type="GeneID" id="54296590"/>
<dbReference type="SUPFAM" id="SSF56300">
    <property type="entry name" value="Metallo-dependent phosphatases"/>
    <property type="match status" value="1"/>
</dbReference>
<evidence type="ECO:0000313" key="2">
    <source>
        <dbReference type="EMBL" id="KAF2140829.1"/>
    </source>
</evidence>
<dbReference type="Pfam" id="PF00149">
    <property type="entry name" value="Metallophos"/>
    <property type="match status" value="1"/>
</dbReference>
<dbReference type="Proteomes" id="UP000799438">
    <property type="component" value="Unassembled WGS sequence"/>
</dbReference>
<feature type="domain" description="Calcineurin-like phosphoesterase" evidence="1">
    <location>
        <begin position="22"/>
        <end position="228"/>
    </location>
</feature>
<keyword evidence="3" id="KW-1185">Reference proteome</keyword>